<dbReference type="EMBL" id="JARBHB010000005">
    <property type="protein sequence ID" value="KAJ8882333.1"/>
    <property type="molecule type" value="Genomic_DNA"/>
</dbReference>
<sequence length="336" mass="37316">MENRNQDGRTGNRTRVFTNVSPGVHHFTASLNPPHNKNLPTNGIVRHDLTCENPVVRPGIEPVSPWWEARALIAQPPRPPLLLESHVGCGSWPAESGTAVTSPRFHVLAPAVRDVTQYSPGPREGASVGVLRRPRASSRLRDARNLLASQFSEYPTRDAEYKDTGGKIIAITCAWQTTPICLCFLLCNFDCSPPTKANRVQSPVGSLRIFASGNRAGRCRWWGIFSGISRFPPLFHFGASPYSPHFTLIDSQDLAIKSHLNLSALHYLTGNAASCRSFSELTGVINVTLVFCLRRETMRVIEVNMERRRNEGSAETGDKPAYQRHRPARFTLAIIR</sequence>
<organism evidence="1 2">
    <name type="scientific">Dryococelus australis</name>
    <dbReference type="NCBI Taxonomy" id="614101"/>
    <lineage>
        <taxon>Eukaryota</taxon>
        <taxon>Metazoa</taxon>
        <taxon>Ecdysozoa</taxon>
        <taxon>Arthropoda</taxon>
        <taxon>Hexapoda</taxon>
        <taxon>Insecta</taxon>
        <taxon>Pterygota</taxon>
        <taxon>Neoptera</taxon>
        <taxon>Polyneoptera</taxon>
        <taxon>Phasmatodea</taxon>
        <taxon>Verophasmatodea</taxon>
        <taxon>Anareolatae</taxon>
        <taxon>Phasmatidae</taxon>
        <taxon>Eurycanthinae</taxon>
        <taxon>Dryococelus</taxon>
    </lineage>
</organism>
<gene>
    <name evidence="1" type="ORF">PR048_014135</name>
</gene>
<name>A0ABQ9HDD5_9NEOP</name>
<dbReference type="Proteomes" id="UP001159363">
    <property type="component" value="Chromosome 4"/>
</dbReference>
<reference evidence="1 2" key="1">
    <citation type="submission" date="2023-02" db="EMBL/GenBank/DDBJ databases">
        <title>LHISI_Scaffold_Assembly.</title>
        <authorList>
            <person name="Stuart O.P."/>
            <person name="Cleave R."/>
            <person name="Magrath M.J.L."/>
            <person name="Mikheyev A.S."/>
        </authorList>
    </citation>
    <scope>NUCLEOTIDE SEQUENCE [LARGE SCALE GENOMIC DNA]</scope>
    <source>
        <strain evidence="1">Daus_M_001</strain>
        <tissue evidence="1">Leg muscle</tissue>
    </source>
</reference>
<keyword evidence="2" id="KW-1185">Reference proteome</keyword>
<protein>
    <submittedName>
        <fullName evidence="1">Uncharacterized protein</fullName>
    </submittedName>
</protein>
<accession>A0ABQ9HDD5</accession>
<comment type="caution">
    <text evidence="1">The sequence shown here is derived from an EMBL/GenBank/DDBJ whole genome shotgun (WGS) entry which is preliminary data.</text>
</comment>
<evidence type="ECO:0000313" key="2">
    <source>
        <dbReference type="Proteomes" id="UP001159363"/>
    </source>
</evidence>
<proteinExistence type="predicted"/>
<evidence type="ECO:0000313" key="1">
    <source>
        <dbReference type="EMBL" id="KAJ8882333.1"/>
    </source>
</evidence>